<organism evidence="2">
    <name type="scientific">marine sediment metagenome</name>
    <dbReference type="NCBI Taxonomy" id="412755"/>
    <lineage>
        <taxon>unclassified sequences</taxon>
        <taxon>metagenomes</taxon>
        <taxon>ecological metagenomes</taxon>
    </lineage>
</organism>
<feature type="compositionally biased region" description="Basic and acidic residues" evidence="1">
    <location>
        <begin position="99"/>
        <end position="117"/>
    </location>
</feature>
<proteinExistence type="predicted"/>
<feature type="compositionally biased region" description="Basic and acidic residues" evidence="1">
    <location>
        <begin position="126"/>
        <end position="139"/>
    </location>
</feature>
<comment type="caution">
    <text evidence="2">The sequence shown here is derived from an EMBL/GenBank/DDBJ whole genome shotgun (WGS) entry which is preliminary data.</text>
</comment>
<evidence type="ECO:0000313" key="2">
    <source>
        <dbReference type="EMBL" id="GAH89278.1"/>
    </source>
</evidence>
<feature type="compositionally biased region" description="Basic and acidic residues" evidence="1">
    <location>
        <begin position="65"/>
        <end position="92"/>
    </location>
</feature>
<feature type="non-terminal residue" evidence="2">
    <location>
        <position position="1"/>
    </location>
</feature>
<name>X1L518_9ZZZZ</name>
<gene>
    <name evidence="2" type="ORF">S03H2_58622</name>
</gene>
<evidence type="ECO:0000256" key="1">
    <source>
        <dbReference type="SAM" id="MobiDB-lite"/>
    </source>
</evidence>
<accession>X1L518</accession>
<feature type="region of interest" description="Disordered" evidence="1">
    <location>
        <begin position="60"/>
        <end position="150"/>
    </location>
</feature>
<protein>
    <submittedName>
        <fullName evidence="2">Uncharacterized protein</fullName>
    </submittedName>
</protein>
<dbReference type="AlphaFoldDB" id="X1L518"/>
<dbReference type="EMBL" id="BARU01037650">
    <property type="protein sequence ID" value="GAH89278.1"/>
    <property type="molecule type" value="Genomic_DNA"/>
</dbReference>
<sequence>EEQSPYRPTQKRGQYRQQRFCRQDSEEDLAHVGVGVPEAGGHVDHQETWRSSYYCPHRPTAAVDRQGHREGEAEHTYADDPSRWPEAAEKRCAAVNGEWPREELRATVETRVVKTGEDQTGQPGPDVRREAQYKEKDYPAEPLGCAPRDP</sequence>
<reference evidence="2" key="1">
    <citation type="journal article" date="2014" name="Front. Microbiol.">
        <title>High frequency of phylogenetically diverse reductive dehalogenase-homologous genes in deep subseafloor sedimentary metagenomes.</title>
        <authorList>
            <person name="Kawai M."/>
            <person name="Futagami T."/>
            <person name="Toyoda A."/>
            <person name="Takaki Y."/>
            <person name="Nishi S."/>
            <person name="Hori S."/>
            <person name="Arai W."/>
            <person name="Tsubouchi T."/>
            <person name="Morono Y."/>
            <person name="Uchiyama I."/>
            <person name="Ito T."/>
            <person name="Fujiyama A."/>
            <person name="Inagaki F."/>
            <person name="Takami H."/>
        </authorList>
    </citation>
    <scope>NUCLEOTIDE SEQUENCE</scope>
    <source>
        <strain evidence="2">Expedition CK06-06</strain>
    </source>
</reference>